<dbReference type="AlphaFoldDB" id="A0A6G7WIY5"/>
<evidence type="ECO:0000256" key="1">
    <source>
        <dbReference type="ARBA" id="ARBA00006484"/>
    </source>
</evidence>
<dbReference type="PRINTS" id="PR00081">
    <property type="entry name" value="GDHRDH"/>
</dbReference>
<dbReference type="Proteomes" id="UP000501830">
    <property type="component" value="Chromosome"/>
</dbReference>
<dbReference type="KEGG" id="jpo:G7058_09230"/>
<dbReference type="RefSeq" id="WP_166063266.1">
    <property type="nucleotide sequence ID" value="NZ_CP049889.1"/>
</dbReference>
<dbReference type="CDD" id="cd05233">
    <property type="entry name" value="SDR_c"/>
    <property type="match status" value="1"/>
</dbReference>
<dbReference type="PANTHER" id="PTHR42901:SF1">
    <property type="entry name" value="ALCOHOL DEHYDROGENASE"/>
    <property type="match status" value="1"/>
</dbReference>
<evidence type="ECO:0000313" key="4">
    <source>
        <dbReference type="EMBL" id="QIK52202.1"/>
    </source>
</evidence>
<protein>
    <submittedName>
        <fullName evidence="4">SDR family oxidoreductase</fullName>
    </submittedName>
</protein>
<dbReference type="EMBL" id="CP049889">
    <property type="protein sequence ID" value="QIK52202.1"/>
    <property type="molecule type" value="Genomic_DNA"/>
</dbReference>
<dbReference type="InterPro" id="IPR002347">
    <property type="entry name" value="SDR_fam"/>
</dbReference>
<accession>A0A6G7WIY5</accession>
<evidence type="ECO:0000256" key="3">
    <source>
        <dbReference type="RuleBase" id="RU000363"/>
    </source>
</evidence>
<keyword evidence="5" id="KW-1185">Reference proteome</keyword>
<dbReference type="PANTHER" id="PTHR42901">
    <property type="entry name" value="ALCOHOL DEHYDROGENASE"/>
    <property type="match status" value="1"/>
</dbReference>
<sequence length="256" mass="28010">MKKEYALVTGASSGIGREVAIELSKRGYDLILVARRKDRLIEISQQLDTDCRIITADLSDLDEVHKLYKTVKDENITVLVNSAGFGLLGDFASTELDRELNMINLNISALHLLTKLFLKDFIKRDTGYILNVASSAGLMPAGPYMATYYASKAYVTSLTQAISQELRDQKSNVVVSALCPGPVDTEFNDVAGVSFGLPSITALECARYGLRHLFNGKTIIVPGATMKAATAMAKLLPRRLVVSVAGHQQQKKRDNQ</sequence>
<keyword evidence="2" id="KW-0560">Oxidoreductase</keyword>
<dbReference type="Gene3D" id="3.40.50.720">
    <property type="entry name" value="NAD(P)-binding Rossmann-like Domain"/>
    <property type="match status" value="1"/>
</dbReference>
<dbReference type="GO" id="GO:0016491">
    <property type="term" value="F:oxidoreductase activity"/>
    <property type="evidence" value="ECO:0007669"/>
    <property type="project" value="UniProtKB-KW"/>
</dbReference>
<dbReference type="Pfam" id="PF00106">
    <property type="entry name" value="adh_short"/>
    <property type="match status" value="1"/>
</dbReference>
<dbReference type="PRINTS" id="PR00080">
    <property type="entry name" value="SDRFAMILY"/>
</dbReference>
<dbReference type="GeneID" id="94553465"/>
<comment type="similarity">
    <text evidence="1 3">Belongs to the short-chain dehydrogenases/reductases (SDR) family.</text>
</comment>
<evidence type="ECO:0000256" key="2">
    <source>
        <dbReference type="ARBA" id="ARBA00023002"/>
    </source>
</evidence>
<dbReference type="SUPFAM" id="SSF51735">
    <property type="entry name" value="NAD(P)-binding Rossmann-fold domains"/>
    <property type="match status" value="1"/>
</dbReference>
<gene>
    <name evidence="4" type="ORF">G7058_09230</name>
</gene>
<dbReference type="PIRSF" id="PIRSF000126">
    <property type="entry name" value="11-beta-HSD1"/>
    <property type="match status" value="1"/>
</dbReference>
<evidence type="ECO:0000313" key="5">
    <source>
        <dbReference type="Proteomes" id="UP000501830"/>
    </source>
</evidence>
<name>A0A6G7WIY5_9LACT</name>
<reference evidence="4 5" key="1">
    <citation type="journal article" date="2017" name="Int. J. Syst. Evol. Microbiol.">
        <title>Jeotgalibaca porci sp. nov. and Jeotgalibaca arthritidis sp. nov., isolated from pigs, and emended description of the genus Jeotgalibaca.</title>
        <authorList>
            <person name="Zamora L."/>
            <person name="Perez-Sancho M."/>
            <person name="Dominguez L."/>
            <person name="Fernandez-Garayzabal J.F."/>
            <person name="Vela A.I."/>
        </authorList>
    </citation>
    <scope>NUCLEOTIDE SEQUENCE [LARGE SCALE GENOMIC DNA]</scope>
    <source>
        <strain evidence="4 5">CCUG 69148</strain>
    </source>
</reference>
<dbReference type="InterPro" id="IPR036291">
    <property type="entry name" value="NAD(P)-bd_dom_sf"/>
</dbReference>
<proteinExistence type="inferred from homology"/>
<organism evidence="4 5">
    <name type="scientific">Jeotgalibaca porci</name>
    <dbReference type="NCBI Taxonomy" id="1868793"/>
    <lineage>
        <taxon>Bacteria</taxon>
        <taxon>Bacillati</taxon>
        <taxon>Bacillota</taxon>
        <taxon>Bacilli</taxon>
        <taxon>Lactobacillales</taxon>
        <taxon>Carnobacteriaceae</taxon>
        <taxon>Jeotgalibaca</taxon>
    </lineage>
</organism>